<dbReference type="InterPro" id="IPR005146">
    <property type="entry name" value="B3/B4_tRNA-bd"/>
</dbReference>
<dbReference type="PANTHER" id="PTHR39209:SF2">
    <property type="entry name" value="CYTOPLASMIC PROTEIN"/>
    <property type="match status" value="1"/>
</dbReference>
<dbReference type="EMBL" id="QTZN02000060">
    <property type="protein sequence ID" value="MVB08975.1"/>
    <property type="molecule type" value="Genomic_DNA"/>
</dbReference>
<keyword evidence="4" id="KW-1185">Reference proteome</keyword>
<dbReference type="Gene3D" id="3.50.40.10">
    <property type="entry name" value="Phenylalanyl-trna Synthetase, Chain B, domain 3"/>
    <property type="match status" value="1"/>
</dbReference>
<comment type="caution">
    <text evidence="2">The sequence shown here is derived from an EMBL/GenBank/DDBJ whole genome shotgun (WGS) entry which is preliminary data.</text>
</comment>
<feature type="domain" description="B3/B4 tRNA-binding" evidence="1">
    <location>
        <begin position="67"/>
        <end position="212"/>
    </location>
</feature>
<dbReference type="InterPro" id="IPR020825">
    <property type="entry name" value="Phe-tRNA_synthase-like_B3/B4"/>
</dbReference>
<dbReference type="Proteomes" id="UP000462449">
    <property type="component" value="Unassembled WGS sequence"/>
</dbReference>
<evidence type="ECO:0000313" key="4">
    <source>
        <dbReference type="Proteomes" id="UP000285951"/>
    </source>
</evidence>
<evidence type="ECO:0000313" key="3">
    <source>
        <dbReference type="EMBL" id="MVB08975.1"/>
    </source>
</evidence>
<evidence type="ECO:0000313" key="2">
    <source>
        <dbReference type="EMBL" id="MUP39770.1"/>
    </source>
</evidence>
<evidence type="ECO:0000313" key="5">
    <source>
        <dbReference type="Proteomes" id="UP000462449"/>
    </source>
</evidence>
<proteinExistence type="predicted"/>
<dbReference type="SUPFAM" id="SSF56037">
    <property type="entry name" value="PheT/TilS domain"/>
    <property type="match status" value="1"/>
</dbReference>
<dbReference type="EMBL" id="WOTW01000060">
    <property type="protein sequence ID" value="MUP39770.1"/>
    <property type="molecule type" value="Genomic_DNA"/>
</dbReference>
<reference evidence="2 5" key="2">
    <citation type="submission" date="2019-12" db="EMBL/GenBank/DDBJ databases">
        <title>Draft genome sequence of Labilibaculum sp. strain 44 isolated from deep waters of Black Sea.</title>
        <authorList>
            <person name="Yadav S."/>
            <person name="Villanueva L."/>
        </authorList>
    </citation>
    <scope>NUCLEOTIDE SEQUENCE [LARGE SCALE GENOMIC DNA]</scope>
    <source>
        <strain evidence="2 5">44</strain>
    </source>
</reference>
<dbReference type="GO" id="GO:0003723">
    <property type="term" value="F:RNA binding"/>
    <property type="evidence" value="ECO:0007669"/>
    <property type="project" value="InterPro"/>
</dbReference>
<gene>
    <name evidence="3" type="ORF">DWB62_018310</name>
    <name evidence="2" type="ORF">GNY23_18310</name>
</gene>
<sequence length="221" mass="24439">MDMTKIEIEEELKQICPSLRLGIIQCRVNTKEECPDLWQIINEKTVNIQQNLAISGIVDIPSINSSKKGYRAVGKDPSRYRLSAESLLRRIVNGKGLYKINNVVDLLNLVSITSGFSIGGYNADKIEGVVRFGIGKTDEAYEGIGRGSLNIDKLPVFRDDLGAFGSPTSDSLRTQIDENCQTFLMIIISFQADKALPEAMDLAIDLLKKHAEAEKIHSAIL</sequence>
<dbReference type="PANTHER" id="PTHR39209">
    <property type="match status" value="1"/>
</dbReference>
<name>A0A7M4DAU1_9BACT</name>
<dbReference type="Proteomes" id="UP000285951">
    <property type="component" value="Unassembled WGS sequence"/>
</dbReference>
<accession>A0A7M4DAU1</accession>
<evidence type="ECO:0000259" key="1">
    <source>
        <dbReference type="SMART" id="SM00873"/>
    </source>
</evidence>
<dbReference type="SMART" id="SM00873">
    <property type="entry name" value="B3_4"/>
    <property type="match status" value="1"/>
</dbReference>
<organism evidence="2 5">
    <name type="scientific">Labilibaculum euxinus</name>
    <dbReference type="NCBI Taxonomy" id="2686357"/>
    <lineage>
        <taxon>Bacteria</taxon>
        <taxon>Pseudomonadati</taxon>
        <taxon>Bacteroidota</taxon>
        <taxon>Bacteroidia</taxon>
        <taxon>Marinilabiliales</taxon>
        <taxon>Marinifilaceae</taxon>
        <taxon>Labilibaculum</taxon>
    </lineage>
</organism>
<dbReference type="Pfam" id="PF03483">
    <property type="entry name" value="B3_4"/>
    <property type="match status" value="1"/>
</dbReference>
<dbReference type="GO" id="GO:0004826">
    <property type="term" value="F:phenylalanine-tRNA ligase activity"/>
    <property type="evidence" value="ECO:0007669"/>
    <property type="project" value="InterPro"/>
</dbReference>
<reference evidence="3 4" key="1">
    <citation type="submission" date="2019-11" db="EMBL/GenBank/DDBJ databases">
        <title>Draft genome sequence of Labilibaculum sp. strain SYP isolated from Black Sea.</title>
        <authorList>
            <person name="Yadav S."/>
            <person name="Villanueva L."/>
        </authorList>
    </citation>
    <scope>NUCLEOTIDE SEQUENCE [LARGE SCALE GENOMIC DNA]</scope>
    <source>
        <strain evidence="3 4">44</strain>
    </source>
</reference>
<protein>
    <recommendedName>
        <fullName evidence="1">B3/B4 tRNA-binding domain-containing protein</fullName>
    </recommendedName>
</protein>
<dbReference type="AlphaFoldDB" id="A0A7M4DAU1"/>